<accession>A0ABV0JF67</accession>
<sequence length="390" mass="41696">MKFVSINQRLKKLPQSFLSVGFILGIVLVAAVTLAATPSSLTSLFRPTPVVVNSSFISPLVELFGNVAVGKRVFVAGNTVLRADPDTHICIGNETNLQDNILFIARRRIPAPTSACGRRSSSAGNQVSIAHQASIENSKIGNFTFVGFHAQLKNTVLEDGAFVLHGAKLANVRIGKNRLVPIGAVVTTQAQADALPLKTADNAEFQKEVLEVNEEFAEHYGELYRAQGFDAVTGISAAPKTSWNQQPVRPTLGQNVQIDQFVRIVGDVRLGRNSVVGQRTSIRADEGSPIIIGENAAIEDRVTFHALKSTSIRIGRNLNTDDNVVFHGPLEVGDNLAIADDAILFRSQVGNNVTIGTGAIVVGVTLRDGTQVPPQAVITAQNQADALKTN</sequence>
<gene>
    <name evidence="1" type="ORF">NC998_21735</name>
</gene>
<evidence type="ECO:0000313" key="1">
    <source>
        <dbReference type="EMBL" id="MEP0819725.1"/>
    </source>
</evidence>
<comment type="caution">
    <text evidence="1">The sequence shown here is derived from an EMBL/GenBank/DDBJ whole genome shotgun (WGS) entry which is preliminary data.</text>
</comment>
<name>A0ABV0JF67_9CYAN</name>
<dbReference type="PANTHER" id="PTHR43360:SF1">
    <property type="entry name" value="CARBOXYSOME ASSEMBLY PROTEIN CCMM"/>
    <property type="match status" value="1"/>
</dbReference>
<dbReference type="InterPro" id="IPR011004">
    <property type="entry name" value="Trimer_LpxA-like_sf"/>
</dbReference>
<organism evidence="1 2">
    <name type="scientific">Trichocoleus desertorum GB2-A4</name>
    <dbReference type="NCBI Taxonomy" id="2933944"/>
    <lineage>
        <taxon>Bacteria</taxon>
        <taxon>Bacillati</taxon>
        <taxon>Cyanobacteriota</taxon>
        <taxon>Cyanophyceae</taxon>
        <taxon>Leptolyngbyales</taxon>
        <taxon>Trichocoleusaceae</taxon>
        <taxon>Trichocoleus</taxon>
    </lineage>
</organism>
<keyword evidence="2" id="KW-1185">Reference proteome</keyword>
<dbReference type="PANTHER" id="PTHR43360">
    <property type="entry name" value="CARBON DIOXIDE CONCENTRATING MECHANISM PROTEIN CCMM"/>
    <property type="match status" value="1"/>
</dbReference>
<dbReference type="Gene3D" id="2.160.10.10">
    <property type="entry name" value="Hexapeptide repeat proteins"/>
    <property type="match status" value="2"/>
</dbReference>
<reference evidence="1 2" key="1">
    <citation type="submission" date="2022-04" db="EMBL/GenBank/DDBJ databases">
        <title>Positive selection, recombination, and allopatry shape intraspecific diversity of widespread and dominant cyanobacteria.</title>
        <authorList>
            <person name="Wei J."/>
            <person name="Shu W."/>
            <person name="Hu C."/>
        </authorList>
    </citation>
    <scope>NUCLEOTIDE SEQUENCE [LARGE SCALE GENOMIC DNA]</scope>
    <source>
        <strain evidence="1 2">GB2-A4</strain>
    </source>
</reference>
<dbReference type="RefSeq" id="WP_313930207.1">
    <property type="nucleotide sequence ID" value="NZ_JAMPKM010000016.1"/>
</dbReference>
<evidence type="ECO:0000313" key="2">
    <source>
        <dbReference type="Proteomes" id="UP001464891"/>
    </source>
</evidence>
<dbReference type="EMBL" id="JAMPKM010000016">
    <property type="protein sequence ID" value="MEP0819725.1"/>
    <property type="molecule type" value="Genomic_DNA"/>
</dbReference>
<proteinExistence type="predicted"/>
<dbReference type="Proteomes" id="UP001464891">
    <property type="component" value="Unassembled WGS sequence"/>
</dbReference>
<dbReference type="SUPFAM" id="SSF51161">
    <property type="entry name" value="Trimeric LpxA-like enzymes"/>
    <property type="match status" value="2"/>
</dbReference>
<protein>
    <submittedName>
        <fullName evidence="1">Carbonate dehydratase</fullName>
    </submittedName>
</protein>
<dbReference type="InterPro" id="IPR052265">
    <property type="entry name" value="Gamma-CA"/>
</dbReference>